<dbReference type="Pfam" id="PF07589">
    <property type="entry name" value="PEP-CTERM"/>
    <property type="match status" value="1"/>
</dbReference>
<gene>
    <name evidence="4" type="ORF">E6W36_11120</name>
</gene>
<evidence type="ECO:0000313" key="5">
    <source>
        <dbReference type="Proteomes" id="UP000298714"/>
    </source>
</evidence>
<dbReference type="InterPro" id="IPR013424">
    <property type="entry name" value="Ice-binding_C"/>
</dbReference>
<dbReference type="RefSeq" id="WP_222872695.1">
    <property type="nucleotide sequence ID" value="NZ_CP039704.1"/>
</dbReference>
<evidence type="ECO:0000313" key="4">
    <source>
        <dbReference type="EMBL" id="QCI79855.1"/>
    </source>
</evidence>
<dbReference type="KEGG" id="hgn:E6W36_11120"/>
<keyword evidence="1" id="KW-1133">Transmembrane helix</keyword>
<dbReference type="PANTHER" id="PTHR34599:SF1">
    <property type="entry name" value="PHOSPHATIDIC ACID PHOSPHATASE TYPE 2_HALOPEROXIDASE DOMAIN-CONTAINING PROTEIN"/>
    <property type="match status" value="1"/>
</dbReference>
<accession>A0A4D7C7D2</accession>
<dbReference type="PANTHER" id="PTHR34599">
    <property type="entry name" value="PEROXIDASE-RELATED"/>
    <property type="match status" value="1"/>
</dbReference>
<dbReference type="SUPFAM" id="SSF48317">
    <property type="entry name" value="Acid phosphatase/Vanadium-dependent haloperoxidase"/>
    <property type="match status" value="1"/>
</dbReference>
<dbReference type="Gene3D" id="1.10.606.20">
    <property type="match status" value="1"/>
</dbReference>
<feature type="transmembrane region" description="Helical" evidence="1">
    <location>
        <begin position="237"/>
        <end position="254"/>
    </location>
</feature>
<feature type="domain" description="Phosphatidic acid phosphatase type 2/haloperoxidase" evidence="2">
    <location>
        <begin position="92"/>
        <end position="225"/>
    </location>
</feature>
<dbReference type="InterPro" id="IPR052559">
    <property type="entry name" value="V-haloperoxidase"/>
</dbReference>
<dbReference type="CDD" id="cd03398">
    <property type="entry name" value="PAP2_haloperoxidase"/>
    <property type="match status" value="1"/>
</dbReference>
<keyword evidence="5" id="KW-1185">Reference proteome</keyword>
<proteinExistence type="predicted"/>
<dbReference type="AlphaFoldDB" id="A0A4D7C7D2"/>
<dbReference type="InterPro" id="IPR000326">
    <property type="entry name" value="PAP2/HPO"/>
</dbReference>
<protein>
    <submittedName>
        <fullName evidence="4">Phosphatase PAP2 family protein</fullName>
    </submittedName>
</protein>
<evidence type="ECO:0000259" key="2">
    <source>
        <dbReference type="Pfam" id="PF01569"/>
    </source>
</evidence>
<keyword evidence="1" id="KW-0812">Transmembrane</keyword>
<feature type="domain" description="Ice-binding protein C-terminal" evidence="3">
    <location>
        <begin position="233"/>
        <end position="258"/>
    </location>
</feature>
<name>A0A4D7C7D2_9SPHN</name>
<sequence length="258" mass="27497">MTPFTMASADQFRAPPPPALDSADYAAAVNEVQELGSATSATRTADQTAIAYFWIDNAGTATPPGHWLIIAGEVAQLQGLDTLDASRLLALTSLAVADAGIAAWDTKYEYEFWRPIDAIRNADQDGNDGTTLDALWTPLIATPNHPSYVSGHSTFSGAGAEILDQFFDLDFNFCSPDELDSDIVRCWNSFDAAAAEAGRSRIYGGIHYSFDDVSGQAIGNAVARNVFGNYLTQVPEPGTLALGLFGVVALGGIARRRK</sequence>
<dbReference type="InterPro" id="IPR036938">
    <property type="entry name" value="PAP2/HPO_sf"/>
</dbReference>
<evidence type="ECO:0000259" key="3">
    <source>
        <dbReference type="Pfam" id="PF07589"/>
    </source>
</evidence>
<dbReference type="EMBL" id="CP039704">
    <property type="protein sequence ID" value="QCI79855.1"/>
    <property type="molecule type" value="Genomic_DNA"/>
</dbReference>
<keyword evidence="1" id="KW-0472">Membrane</keyword>
<evidence type="ECO:0000256" key="1">
    <source>
        <dbReference type="SAM" id="Phobius"/>
    </source>
</evidence>
<dbReference type="Proteomes" id="UP000298714">
    <property type="component" value="Chromosome"/>
</dbReference>
<organism evidence="4 5">
    <name type="scientific">Hankyongella ginsenosidimutans</name>
    <dbReference type="NCBI Taxonomy" id="1763828"/>
    <lineage>
        <taxon>Bacteria</taxon>
        <taxon>Pseudomonadati</taxon>
        <taxon>Pseudomonadota</taxon>
        <taxon>Alphaproteobacteria</taxon>
        <taxon>Sphingomonadales</taxon>
        <taxon>Sphingomonadaceae</taxon>
        <taxon>Hankyongella</taxon>
    </lineage>
</organism>
<reference evidence="5" key="1">
    <citation type="submission" date="2019-04" db="EMBL/GenBank/DDBJ databases">
        <title>Complete genome sequence of Sphingomonas sp. W1-2-3.</title>
        <authorList>
            <person name="Im W.T."/>
        </authorList>
    </citation>
    <scope>NUCLEOTIDE SEQUENCE [LARGE SCALE GENOMIC DNA]</scope>
    <source>
        <strain evidence="5">W1-2-3</strain>
    </source>
</reference>
<dbReference type="Pfam" id="PF01569">
    <property type="entry name" value="PAP2"/>
    <property type="match status" value="1"/>
</dbReference>